<feature type="region of interest" description="Disordered" evidence="8">
    <location>
        <begin position="2596"/>
        <end position="2616"/>
    </location>
</feature>
<keyword evidence="4" id="KW-0862">Zinc</keyword>
<feature type="compositionally biased region" description="Polar residues" evidence="8">
    <location>
        <begin position="31"/>
        <end position="44"/>
    </location>
</feature>
<dbReference type="PROSITE" id="PS01359">
    <property type="entry name" value="ZF_PHD_1"/>
    <property type="match status" value="1"/>
</dbReference>
<feature type="region of interest" description="Disordered" evidence="8">
    <location>
        <begin position="1"/>
        <end position="131"/>
    </location>
</feature>
<feature type="compositionally biased region" description="Basic and acidic residues" evidence="8">
    <location>
        <begin position="487"/>
        <end position="521"/>
    </location>
</feature>
<keyword evidence="2" id="KW-0479">Metal-binding</keyword>
<feature type="region of interest" description="Disordered" evidence="8">
    <location>
        <begin position="1058"/>
        <end position="1173"/>
    </location>
</feature>
<evidence type="ECO:0000256" key="2">
    <source>
        <dbReference type="ARBA" id="ARBA00022723"/>
    </source>
</evidence>
<accession>A0AAV4GT41</accession>
<feature type="region of interest" description="Disordered" evidence="8">
    <location>
        <begin position="2662"/>
        <end position="2740"/>
    </location>
</feature>
<feature type="compositionally biased region" description="Basic and acidic residues" evidence="8">
    <location>
        <begin position="1392"/>
        <end position="1404"/>
    </location>
</feature>
<dbReference type="FunFam" id="3.30.40.10:FF:000036">
    <property type="entry name" value="nucleosome-remodeling factor subunit BPTF isoform X1"/>
    <property type="match status" value="1"/>
</dbReference>
<feature type="compositionally biased region" description="Low complexity" evidence="8">
    <location>
        <begin position="1819"/>
        <end position="1845"/>
    </location>
</feature>
<feature type="region of interest" description="Disordered" evidence="8">
    <location>
        <begin position="737"/>
        <end position="774"/>
    </location>
</feature>
<feature type="region of interest" description="Disordered" evidence="8">
    <location>
        <begin position="2530"/>
        <end position="2578"/>
    </location>
</feature>
<feature type="compositionally biased region" description="Low complexity" evidence="8">
    <location>
        <begin position="751"/>
        <end position="765"/>
    </location>
</feature>
<comment type="caution">
    <text evidence="11">The sequence shown here is derived from an EMBL/GenBank/DDBJ whole genome shotgun (WGS) entry which is preliminary data.</text>
</comment>
<keyword evidence="3 6" id="KW-0863">Zinc-finger</keyword>
<dbReference type="InterPro" id="IPR018501">
    <property type="entry name" value="DDT_dom"/>
</dbReference>
<feature type="compositionally biased region" description="Low complexity" evidence="8">
    <location>
        <begin position="1854"/>
        <end position="1866"/>
    </location>
</feature>
<feature type="compositionally biased region" description="Low complexity" evidence="8">
    <location>
        <begin position="2665"/>
        <end position="2682"/>
    </location>
</feature>
<dbReference type="Gene3D" id="3.30.40.10">
    <property type="entry name" value="Zinc/RING finger domain, C3HC4 (zinc finger)"/>
    <property type="match status" value="1"/>
</dbReference>
<organism evidence="11 12">
    <name type="scientific">Elysia marginata</name>
    <dbReference type="NCBI Taxonomy" id="1093978"/>
    <lineage>
        <taxon>Eukaryota</taxon>
        <taxon>Metazoa</taxon>
        <taxon>Spiralia</taxon>
        <taxon>Lophotrochozoa</taxon>
        <taxon>Mollusca</taxon>
        <taxon>Gastropoda</taxon>
        <taxon>Heterobranchia</taxon>
        <taxon>Euthyneura</taxon>
        <taxon>Panpulmonata</taxon>
        <taxon>Sacoglossa</taxon>
        <taxon>Placobranchoidea</taxon>
        <taxon>Plakobranchidae</taxon>
        <taxon>Elysia</taxon>
    </lineage>
</organism>
<dbReference type="SMART" id="SM00571">
    <property type="entry name" value="DDT"/>
    <property type="match status" value="1"/>
</dbReference>
<name>A0AAV4GT41_9GAST</name>
<dbReference type="CDD" id="cd15559">
    <property type="entry name" value="PHD1_BPTF"/>
    <property type="match status" value="1"/>
</dbReference>
<dbReference type="InterPro" id="IPR038028">
    <property type="entry name" value="BPTF"/>
</dbReference>
<feature type="compositionally biased region" description="Low complexity" evidence="8">
    <location>
        <begin position="2104"/>
        <end position="2129"/>
    </location>
</feature>
<feature type="domain" description="PHD-type" evidence="9">
    <location>
        <begin position="324"/>
        <end position="371"/>
    </location>
</feature>
<dbReference type="PROSITE" id="PS50827">
    <property type="entry name" value="DDT"/>
    <property type="match status" value="1"/>
</dbReference>
<dbReference type="InterPro" id="IPR019787">
    <property type="entry name" value="Znf_PHD-finger"/>
</dbReference>
<feature type="compositionally biased region" description="Acidic residues" evidence="8">
    <location>
        <begin position="522"/>
        <end position="551"/>
    </location>
</feature>
<feature type="region of interest" description="Disordered" evidence="8">
    <location>
        <begin position="1812"/>
        <end position="1881"/>
    </location>
</feature>
<feature type="compositionally biased region" description="Low complexity" evidence="8">
    <location>
        <begin position="573"/>
        <end position="601"/>
    </location>
</feature>
<dbReference type="GO" id="GO:0000978">
    <property type="term" value="F:RNA polymerase II cis-regulatory region sequence-specific DNA binding"/>
    <property type="evidence" value="ECO:0007669"/>
    <property type="project" value="TreeGrafter"/>
</dbReference>
<feature type="compositionally biased region" description="Low complexity" evidence="8">
    <location>
        <begin position="2693"/>
        <end position="2709"/>
    </location>
</feature>
<evidence type="ECO:0000313" key="12">
    <source>
        <dbReference type="Proteomes" id="UP000762676"/>
    </source>
</evidence>
<dbReference type="Pfam" id="PF15613">
    <property type="entry name" value="WSD"/>
    <property type="match status" value="1"/>
</dbReference>
<feature type="region of interest" description="Disordered" evidence="8">
    <location>
        <begin position="2074"/>
        <end position="2129"/>
    </location>
</feature>
<comment type="subcellular location">
    <subcellularLocation>
        <location evidence="1">Nucleus</location>
    </subcellularLocation>
</comment>
<evidence type="ECO:0000313" key="11">
    <source>
        <dbReference type="EMBL" id="GFR88529.1"/>
    </source>
</evidence>
<reference evidence="11 12" key="1">
    <citation type="journal article" date="2021" name="Elife">
        <title>Chloroplast acquisition without the gene transfer in kleptoplastic sea slugs, Plakobranchus ocellatus.</title>
        <authorList>
            <person name="Maeda T."/>
            <person name="Takahashi S."/>
            <person name="Yoshida T."/>
            <person name="Shimamura S."/>
            <person name="Takaki Y."/>
            <person name="Nagai Y."/>
            <person name="Toyoda A."/>
            <person name="Suzuki Y."/>
            <person name="Arimoto A."/>
            <person name="Ishii H."/>
            <person name="Satoh N."/>
            <person name="Nishiyama T."/>
            <person name="Hasebe M."/>
            <person name="Maruyama T."/>
            <person name="Minagawa J."/>
            <person name="Obokata J."/>
            <person name="Shigenobu S."/>
        </authorList>
    </citation>
    <scope>NUCLEOTIDE SEQUENCE [LARGE SCALE GENOMIC DNA]</scope>
</reference>
<protein>
    <submittedName>
        <fullName evidence="11">Nucleosome-remodeling factor subunit BPTF-like</fullName>
    </submittedName>
</protein>
<feature type="region of interest" description="Disordered" evidence="8">
    <location>
        <begin position="2439"/>
        <end position="2459"/>
    </location>
</feature>
<evidence type="ECO:0000256" key="8">
    <source>
        <dbReference type="SAM" id="MobiDB-lite"/>
    </source>
</evidence>
<feature type="region of interest" description="Disordered" evidence="8">
    <location>
        <begin position="1365"/>
        <end position="1536"/>
    </location>
</feature>
<dbReference type="PROSITE" id="PS50016">
    <property type="entry name" value="ZF_PHD_2"/>
    <property type="match status" value="1"/>
</dbReference>
<feature type="region of interest" description="Disordered" evidence="8">
    <location>
        <begin position="487"/>
        <end position="665"/>
    </location>
</feature>
<evidence type="ECO:0000256" key="1">
    <source>
        <dbReference type="ARBA" id="ARBA00004123"/>
    </source>
</evidence>
<feature type="region of interest" description="Disordered" evidence="8">
    <location>
        <begin position="1965"/>
        <end position="1995"/>
    </location>
</feature>
<dbReference type="PANTHER" id="PTHR45975:SF2">
    <property type="entry name" value="NUCLEOSOME-REMODELING FACTOR SUBUNIT BPTF"/>
    <property type="match status" value="1"/>
</dbReference>
<dbReference type="SMART" id="SM00249">
    <property type="entry name" value="PHD"/>
    <property type="match status" value="1"/>
</dbReference>
<feature type="compositionally biased region" description="Basic and acidic residues" evidence="8">
    <location>
        <begin position="617"/>
        <end position="626"/>
    </location>
</feature>
<feature type="coiled-coil region" evidence="7">
    <location>
        <begin position="1274"/>
        <end position="1301"/>
    </location>
</feature>
<dbReference type="InterPro" id="IPR011011">
    <property type="entry name" value="Znf_FYVE_PHD"/>
</dbReference>
<evidence type="ECO:0000256" key="3">
    <source>
        <dbReference type="ARBA" id="ARBA00022771"/>
    </source>
</evidence>
<dbReference type="GO" id="GO:0008270">
    <property type="term" value="F:zinc ion binding"/>
    <property type="evidence" value="ECO:0007669"/>
    <property type="project" value="UniProtKB-KW"/>
</dbReference>
<evidence type="ECO:0000259" key="10">
    <source>
        <dbReference type="PROSITE" id="PS50827"/>
    </source>
</evidence>
<feature type="compositionally biased region" description="Basic and acidic residues" evidence="8">
    <location>
        <begin position="1437"/>
        <end position="1452"/>
    </location>
</feature>
<evidence type="ECO:0000256" key="5">
    <source>
        <dbReference type="ARBA" id="ARBA00023242"/>
    </source>
</evidence>
<evidence type="ECO:0000259" key="9">
    <source>
        <dbReference type="PROSITE" id="PS50016"/>
    </source>
</evidence>
<feature type="compositionally biased region" description="Acidic residues" evidence="8">
    <location>
        <begin position="105"/>
        <end position="124"/>
    </location>
</feature>
<dbReference type="EMBL" id="BMAT01001576">
    <property type="protein sequence ID" value="GFR88529.1"/>
    <property type="molecule type" value="Genomic_DNA"/>
</dbReference>
<feature type="compositionally biased region" description="Basic residues" evidence="8">
    <location>
        <begin position="58"/>
        <end position="67"/>
    </location>
</feature>
<feature type="compositionally biased region" description="Low complexity" evidence="8">
    <location>
        <begin position="2075"/>
        <end position="2097"/>
    </location>
</feature>
<proteinExistence type="predicted"/>
<feature type="compositionally biased region" description="Polar residues" evidence="8">
    <location>
        <begin position="647"/>
        <end position="665"/>
    </location>
</feature>
<dbReference type="Pfam" id="PF00628">
    <property type="entry name" value="PHD"/>
    <property type="match status" value="1"/>
</dbReference>
<keyword evidence="7" id="KW-0175">Coiled coil</keyword>
<dbReference type="Proteomes" id="UP000762676">
    <property type="component" value="Unassembled WGS sequence"/>
</dbReference>
<feature type="compositionally biased region" description="Low complexity" evidence="8">
    <location>
        <begin position="2530"/>
        <end position="2543"/>
    </location>
</feature>
<feature type="compositionally biased region" description="Basic and acidic residues" evidence="8">
    <location>
        <begin position="1516"/>
        <end position="1529"/>
    </location>
</feature>
<gene>
    <name evidence="11" type="ORF">ElyMa_000772400</name>
</gene>
<feature type="compositionally biased region" description="Basic and acidic residues" evidence="8">
    <location>
        <begin position="1095"/>
        <end position="1151"/>
    </location>
</feature>
<feature type="compositionally biased region" description="Polar residues" evidence="8">
    <location>
        <begin position="2544"/>
        <end position="2558"/>
    </location>
</feature>
<feature type="compositionally biased region" description="Polar residues" evidence="8">
    <location>
        <begin position="1365"/>
        <end position="1386"/>
    </location>
</feature>
<dbReference type="InterPro" id="IPR001965">
    <property type="entry name" value="Znf_PHD"/>
</dbReference>
<feature type="compositionally biased region" description="Polar residues" evidence="8">
    <location>
        <begin position="1869"/>
        <end position="1881"/>
    </location>
</feature>
<feature type="domain" description="DDT" evidence="10">
    <location>
        <begin position="172"/>
        <end position="232"/>
    </location>
</feature>
<evidence type="ECO:0000256" key="4">
    <source>
        <dbReference type="ARBA" id="ARBA00022833"/>
    </source>
</evidence>
<dbReference type="GO" id="GO:0016589">
    <property type="term" value="C:NURF complex"/>
    <property type="evidence" value="ECO:0007669"/>
    <property type="project" value="InterPro"/>
</dbReference>
<dbReference type="Pfam" id="PF02791">
    <property type="entry name" value="DDT"/>
    <property type="match status" value="1"/>
</dbReference>
<keyword evidence="5" id="KW-0539">Nucleus</keyword>
<evidence type="ECO:0000256" key="6">
    <source>
        <dbReference type="PROSITE-ProRule" id="PRU00146"/>
    </source>
</evidence>
<feature type="non-terminal residue" evidence="11">
    <location>
        <position position="2761"/>
    </location>
</feature>
<evidence type="ECO:0000256" key="7">
    <source>
        <dbReference type="SAM" id="Coils"/>
    </source>
</evidence>
<keyword evidence="12" id="KW-1185">Reference proteome</keyword>
<dbReference type="GO" id="GO:0006357">
    <property type="term" value="P:regulation of transcription by RNA polymerase II"/>
    <property type="evidence" value="ECO:0007669"/>
    <property type="project" value="InterPro"/>
</dbReference>
<feature type="compositionally biased region" description="Acidic residues" evidence="8">
    <location>
        <begin position="1475"/>
        <end position="1485"/>
    </location>
</feature>
<dbReference type="SUPFAM" id="SSF57903">
    <property type="entry name" value="FYVE/PHD zinc finger"/>
    <property type="match status" value="1"/>
</dbReference>
<feature type="compositionally biased region" description="Low complexity" evidence="8">
    <location>
        <begin position="1495"/>
        <end position="1504"/>
    </location>
</feature>
<dbReference type="PANTHER" id="PTHR45975">
    <property type="entry name" value="NUCLEOSOME-REMODELING FACTOR SUBUNIT BPTF"/>
    <property type="match status" value="1"/>
</dbReference>
<dbReference type="InterPro" id="IPR013083">
    <property type="entry name" value="Znf_RING/FYVE/PHD"/>
</dbReference>
<feature type="compositionally biased region" description="Basic and acidic residues" evidence="8">
    <location>
        <begin position="1162"/>
        <end position="1173"/>
    </location>
</feature>
<feature type="compositionally biased region" description="Basic and acidic residues" evidence="8">
    <location>
        <begin position="1060"/>
        <end position="1083"/>
    </location>
</feature>
<sequence>MSTRPRRARGRPPKTPVSTNRTNLLRKPKAYQNQDHNNSGSASPVSHLHSGRSERTRGRAAAHKGRHFVSQLIADDDDVSSIPELEDRSSDITDLDNTDSLFPEDASDEDASFAAEDSEPESSDNESLSTVSSSVSRRKLLLKRPKTPDIPEDKDIPFLELPQSATDLLLPPDHVLGAVGVYEVLRHFWTILRLSPFTFEDFCACLLSEEQSNLLAEIHLTLLKAIFREEESSNTAFGPQDLKDSINVSLFFLDPMTWPEILRAFLDSEKHPEFRAHLSILESPNYPFVPYADKINVLQTLTDLFLGTTKVREEILNEGNIHYDDHCRACHKLGDLLCCETCSAVYHLTCVEPPMQEVPEDDWLCSVCRAHQIKGVTDCISEAEKSGLLCRQEPLGYDRHTRKYWFLCRRIIVEGENEAWYYSSKHHLEELLESLDPLWDADLLAMINEMKEDIVKQMSFTEDLTVAAKGNRKSVLDIENVKTQVDRSLRKKKEEEERAAKEEEERKRKEEEEAKKDQEEGNEKDEGEGSSDKKEDEEEDEEMTEVVESEEVVTTQTDEKSSSKSRKRENKAVTTTVVETTTITTTVTTVKSTRTKSSASPSPSPSVNDSNEGEDEPPSKKAKIDGTGDFSPANSDGDNGDTKDSDAPQTSECGDSSSNGDKTIVLNSKSALMDAIKSSSDGKPKVINLQSLLPSARQTLLDAVDKGKDESGKNDSGSGAKTVLLVNREGGKVTLQVQRQAATEKDEEESASVTSTSTSVTASSAESRKMVTRSKTGSLTPKLFTDSVTLTSTSVKASGKSSEESISIGKDGEVVHTRRKVSVASSLAQQSIYFKLGSEGKYKQYQNQFTTNTLALNKHQHNEERDKRRHLSHKFSLTQNSDFKWNGNILGNRMSTLATLRLTIMQLEGGIQAPFLHINWPNHRQNWQKVVQMSQSPRDFALALAVLESCIKPCVMNSVWFEALGHLRLNRITAADREEFKKKEKEQKRQREDGDDVRQVVWIKYTMGLKHQVWKQKGEEYRVTGGNGWQWVSATRNFNKQTSQDSVGLRHVAQKLRAQRVQEARKKKKDNAEVEKSEEKEQTQNDSDSSLAGDENEKQDSKKEASDKRAVCSEVEMKDVDNGETAQLDKDPASGEPEVKEEAMDTEDHSNGGEGSMLPPQVKDEKNGNSDEKPALMLKRELITSPRKDKAQISYEDYLSFVNKKYVEDEEKVFTLELLKNHPEKAGVELINVSDALNRRTYYPKVTKPAAKLDVLLEKRMKQDEFERKQRLTIETQIALKEKLTQAIESVQKKKDALEEREKAKALTNGGLQKKSATVDFKPPYSCYSLMCRQKEAAKFPCYSPFCRHRTSCLKEQVNEVVKQDTTASSVTEGDSVASSQQTSKEGTPDNASDKVLDSSKSKQEGLPNGEAELSQDSPQSDNKGAEDSQDSSDSTTKQEENIEKNNVEGKDYTSQNGENSKDAKMETDTPADVSTEDEEIDIEGETQKDGLTASSSSDSLKSSTEQTPKTVEVSSEGKTKETVEDKPSSSKSASVSDIVRNLVIKTMAEKAVAGGDKGSVLNAQALANAVANMSMDDLKAKLPQRRTTADKFRLAKFSKIGQKKLPLVAKTGRLPAVHKFETISKKRSVLILERHELRKMARVGSKRESAMFNYNCKMNPVHWPYPCPRPVFRTAWRYRTMNLQSLSAAALQLRILWSCIKWDDMAVKPPAGGTNTISTETEITTTELLKRREVGTDVLRSEFLVRKIVVPLGVPEKPKEEYTPQRSGLRVRKKVEATRQTEPSVVEVWVPEESLELWEIKQFGEKLEKQRQEKAAAEKAASANNNLSSAQSGTSTSQGPQTTALMKAHMEQQLKQQRLALAQRRSGTETQGIKINSTGTGNISTLAGGGGVGSGQATTIIINNSTQPGRTGTAYKTLTVSSSTPSSLLTPGVIKTMQPKTVLTGPGSLLGTQLRPGVRLQLPSGSLQQLRPGGVTLAPKPGGTTASNTGGTGTITRLTSPVRPAVSASVTTTPSQPAGKTHTIQIRPQTPGQPVQNLHFTQTPGGQLQVRGLLPGQVIQRMPDGKLQIISINSSQQQSTSASASVTTTPPTLSTPATPPRPTITIRPQQPQQIMVTPPTATSTPAPTTAPTLTPASRLVIPAGLPASAIRQVLAGSGGVPKQLIINRPGGATQVISAQTLASMLGSANQSSAQPAVATVAPAAVAGAPGLNSAVVISAPGAVSAPKPALTSLSAVSGASTATLVVNPASSLLPAPQPAPQTIISTLKPGTALVSQGSITSPNAGTSLLAGQVISASSLLQRPAVGTSLLSLGTGAQIPKLIGSPPAGGPILGRTLTASTPQPQLVLRPAGSASLTTVGGQPAKIISIAGSSATTQSLSSPPSLQLKAVPGLGTSAPQIVLQPPQAALTRPSLAATSILPQILTSQPSISAAAAVVTSPEPGLSSPPPGSAASPGAASNAPKYAITNAVLEQVVRQALLQNQTPEIQHKLLAMQKQIQQQNQTTGGSSAVPLSGGVASVTSVLAASSVAGGSANRRGGSATSVNAASSRSQGQTQAIEQARAKSKAMTAEQREEANRNSICSQLMKCMLDKIEREEKQEQRNKKKQESADEKQKRLTIINQQKALYKHKEALKKEILKKRSLMEKNLQQEIYNEMLDKLKKSSKSTPQAPAPASAVSVKSPGAGTPANTQISGPSPSQAAAAPKAGSGRKTTEAPKAAAIVVDSKSSSRKRKQKIISTGIKGLNPKERLYCICKKPYDDR</sequence>
<dbReference type="InterPro" id="IPR019786">
    <property type="entry name" value="Zinc_finger_PHD-type_CS"/>
</dbReference>
<feature type="compositionally biased region" description="Polar residues" evidence="8">
    <location>
        <begin position="1505"/>
        <end position="1514"/>
    </location>
</feature>
<feature type="compositionally biased region" description="Basic residues" evidence="8">
    <location>
        <begin position="1"/>
        <end position="12"/>
    </location>
</feature>
<feature type="compositionally biased region" description="Basic and acidic residues" evidence="8">
    <location>
        <begin position="2596"/>
        <end position="2615"/>
    </location>
</feature>
<dbReference type="InterPro" id="IPR028941">
    <property type="entry name" value="WHIM2_dom"/>
</dbReference>